<reference evidence="2 3" key="1">
    <citation type="journal article" date="2022" name="Pathogens">
        <title>Staphylococcus ratti sp. nov. Isolated from a Lab Rat.</title>
        <authorList>
            <person name="Kovarovic V."/>
            <person name="Sedlacek I."/>
            <person name="Petras P."/>
            <person name="Kralova S."/>
            <person name="Maslanova I."/>
            <person name="Svec P."/>
            <person name="Neumann-Schaal M."/>
            <person name="Botka T."/>
            <person name="Gelbicova T."/>
            <person name="Stankova E."/>
            <person name="Doskar J."/>
            <person name="Pantucek R."/>
        </authorList>
    </citation>
    <scope>NUCLEOTIDE SEQUENCE [LARGE SCALE GENOMIC DNA]</scope>
    <source>
        <strain evidence="2 3">CCM 9025</strain>
    </source>
</reference>
<keyword evidence="1" id="KW-0812">Transmembrane</keyword>
<evidence type="ECO:0000313" key="3">
    <source>
        <dbReference type="Proteomes" id="UP001197626"/>
    </source>
</evidence>
<proteinExistence type="predicted"/>
<keyword evidence="1" id="KW-0472">Membrane</keyword>
<keyword evidence="1" id="KW-1133">Transmembrane helix</keyword>
<gene>
    <name evidence="2" type="ORF">LN051_10760</name>
</gene>
<protein>
    <submittedName>
        <fullName evidence="2">Uncharacterized protein</fullName>
    </submittedName>
</protein>
<feature type="transmembrane region" description="Helical" evidence="1">
    <location>
        <begin position="38"/>
        <end position="56"/>
    </location>
</feature>
<dbReference type="RefSeq" id="WP_229292499.1">
    <property type="nucleotide sequence ID" value="NZ_CP086654.1"/>
</dbReference>
<dbReference type="Proteomes" id="UP001197626">
    <property type="component" value="Chromosome"/>
</dbReference>
<evidence type="ECO:0000256" key="1">
    <source>
        <dbReference type="SAM" id="Phobius"/>
    </source>
</evidence>
<sequence length="91" mass="9921">MAKKDNSTLSAVSFVLSSATVAIDSYNASNFQNKNKQLSYLSLGIGVGDMLLDFYLTFGAKSKIAKVWSLVSLGRQLKASFERYKSIKATS</sequence>
<name>A0ABY3PCP6_9STAP</name>
<organism evidence="2 3">
    <name type="scientific">Staphylococcus ratti</name>
    <dbReference type="NCBI Taxonomy" id="2892440"/>
    <lineage>
        <taxon>Bacteria</taxon>
        <taxon>Bacillati</taxon>
        <taxon>Bacillota</taxon>
        <taxon>Bacilli</taxon>
        <taxon>Bacillales</taxon>
        <taxon>Staphylococcaceae</taxon>
        <taxon>Staphylococcus</taxon>
    </lineage>
</organism>
<keyword evidence="3" id="KW-1185">Reference proteome</keyword>
<dbReference type="EMBL" id="CP086654">
    <property type="protein sequence ID" value="UEX89998.1"/>
    <property type="molecule type" value="Genomic_DNA"/>
</dbReference>
<accession>A0ABY3PCP6</accession>
<evidence type="ECO:0000313" key="2">
    <source>
        <dbReference type="EMBL" id="UEX89998.1"/>
    </source>
</evidence>